<dbReference type="STRING" id="648782.SAMN04488554_2660"/>
<evidence type="ECO:0000256" key="1">
    <source>
        <dbReference type="ARBA" id="ARBA00023002"/>
    </source>
</evidence>
<dbReference type="SUPFAM" id="SSF51905">
    <property type="entry name" value="FAD/NAD(P)-binding domain"/>
    <property type="match status" value="1"/>
</dbReference>
<dbReference type="GO" id="GO:0071949">
    <property type="term" value="F:FAD binding"/>
    <property type="evidence" value="ECO:0007669"/>
    <property type="project" value="InterPro"/>
</dbReference>
<organism evidence="4 5">
    <name type="scientific">Ruania alba</name>
    <dbReference type="NCBI Taxonomy" id="648782"/>
    <lineage>
        <taxon>Bacteria</taxon>
        <taxon>Bacillati</taxon>
        <taxon>Actinomycetota</taxon>
        <taxon>Actinomycetes</taxon>
        <taxon>Micrococcales</taxon>
        <taxon>Ruaniaceae</taxon>
        <taxon>Ruania</taxon>
    </lineage>
</organism>
<dbReference type="AlphaFoldDB" id="A0A1H5L7K9"/>
<sequence>MRVTISGAGVGGLALARGLLDAGHEVTVLEEAPRRRSGGAALTLWPNGTDVLNRLGVPIDDLGRRIDVLEATTGRGASLSRVDVAAISDRLGAPTRTVLRDELIERLSAGLPDGTIRFSASVADAEVDVAGVTLTTTSGERYFSDVAVGADGNRSRLRVVPSTPTEWISWQGVTRVPATISDSHETRMMIDRSGAVGLMPCGDGRLLWWFDVDHAQTSWGPDAPAPEVVERLRDQFADYGDPVPTILEALTPGMAEPYPHHTHRVPPVWGRGTLTLLGDAAHTMPPSMGQGANQTLQDVHALLEALRRAAPTGGPALEAALRGYERDRARRIRPIAAMAGRETSISYRPPVLTRLLPDRVAQSLQEKLIRRSSASLS</sequence>
<proteinExistence type="predicted"/>
<dbReference type="InterPro" id="IPR036188">
    <property type="entry name" value="FAD/NAD-bd_sf"/>
</dbReference>
<dbReference type="EMBL" id="FNTX01000002">
    <property type="protein sequence ID" value="SEE73066.1"/>
    <property type="molecule type" value="Genomic_DNA"/>
</dbReference>
<keyword evidence="1" id="KW-0560">Oxidoreductase</keyword>
<dbReference type="Proteomes" id="UP000199220">
    <property type="component" value="Unassembled WGS sequence"/>
</dbReference>
<name>A0A1H5L7K9_9MICO</name>
<dbReference type="PRINTS" id="PR00420">
    <property type="entry name" value="RNGMNOXGNASE"/>
</dbReference>
<evidence type="ECO:0000259" key="3">
    <source>
        <dbReference type="Pfam" id="PF01494"/>
    </source>
</evidence>
<dbReference type="PANTHER" id="PTHR13789:SF309">
    <property type="entry name" value="PUTATIVE (AFU_ORTHOLOGUE AFUA_6G14510)-RELATED"/>
    <property type="match status" value="1"/>
</dbReference>
<evidence type="ECO:0000313" key="5">
    <source>
        <dbReference type="Proteomes" id="UP000199220"/>
    </source>
</evidence>
<keyword evidence="5" id="KW-1185">Reference proteome</keyword>
<dbReference type="OrthoDB" id="9782160at2"/>
<dbReference type="RefSeq" id="WP_089773587.1">
    <property type="nucleotide sequence ID" value="NZ_FNTX01000002.1"/>
</dbReference>
<evidence type="ECO:0000256" key="2">
    <source>
        <dbReference type="ARBA" id="ARBA00023033"/>
    </source>
</evidence>
<gene>
    <name evidence="4" type="ORF">SAMN04488554_2660</name>
</gene>
<evidence type="ECO:0000313" key="4">
    <source>
        <dbReference type="EMBL" id="SEE73066.1"/>
    </source>
</evidence>
<dbReference type="Gene3D" id="3.50.50.60">
    <property type="entry name" value="FAD/NAD(P)-binding domain"/>
    <property type="match status" value="1"/>
</dbReference>
<feature type="domain" description="FAD-binding" evidence="3">
    <location>
        <begin position="2"/>
        <end position="333"/>
    </location>
</feature>
<protein>
    <submittedName>
        <fullName evidence="4">FAD-dependent urate hydroxylase</fullName>
    </submittedName>
</protein>
<dbReference type="InterPro" id="IPR002938">
    <property type="entry name" value="FAD-bd"/>
</dbReference>
<dbReference type="Pfam" id="PF01494">
    <property type="entry name" value="FAD_binding_3"/>
    <property type="match status" value="1"/>
</dbReference>
<reference evidence="5" key="1">
    <citation type="submission" date="2016-10" db="EMBL/GenBank/DDBJ databases">
        <authorList>
            <person name="Varghese N."/>
            <person name="Submissions S."/>
        </authorList>
    </citation>
    <scope>NUCLEOTIDE SEQUENCE [LARGE SCALE GENOMIC DNA]</scope>
    <source>
        <strain evidence="5">DSM 21368</strain>
    </source>
</reference>
<dbReference type="GO" id="GO:0004497">
    <property type="term" value="F:monooxygenase activity"/>
    <property type="evidence" value="ECO:0007669"/>
    <property type="project" value="UniProtKB-KW"/>
</dbReference>
<dbReference type="PANTHER" id="PTHR13789">
    <property type="entry name" value="MONOOXYGENASE"/>
    <property type="match status" value="1"/>
</dbReference>
<keyword evidence="2" id="KW-0503">Monooxygenase</keyword>
<dbReference type="InterPro" id="IPR050493">
    <property type="entry name" value="FAD-dep_Monooxygenase_BioMet"/>
</dbReference>
<accession>A0A1H5L7K9</accession>